<sequence length="135" mass="15681">MCGTVKIYTEISHPNNLVLIKLEDDVRVWHEKGLRQLCPGSLPSGLAEGMRDFWRQRREVRRVYLMLAQEPEKPEPYWLFLIDFDGAESDLFPQVAQAVKGYMKRGFAFELLKAPPRLLEMAAAKGELLFQREED</sequence>
<evidence type="ECO:0000313" key="2">
    <source>
        <dbReference type="EMBL" id="MPL75289.1"/>
    </source>
</evidence>
<name>A0A644U8M4_9ZZZZ</name>
<dbReference type="InterPro" id="IPR027945">
    <property type="entry name" value="SseB_C"/>
</dbReference>
<organism evidence="2">
    <name type="scientific">bioreactor metagenome</name>
    <dbReference type="NCBI Taxonomy" id="1076179"/>
    <lineage>
        <taxon>unclassified sequences</taxon>
        <taxon>metagenomes</taxon>
        <taxon>ecological metagenomes</taxon>
    </lineage>
</organism>
<evidence type="ECO:0000259" key="1">
    <source>
        <dbReference type="Pfam" id="PF14581"/>
    </source>
</evidence>
<dbReference type="Pfam" id="PF14581">
    <property type="entry name" value="SseB_C"/>
    <property type="match status" value="1"/>
</dbReference>
<reference evidence="2" key="1">
    <citation type="submission" date="2019-08" db="EMBL/GenBank/DDBJ databases">
        <authorList>
            <person name="Kucharzyk K."/>
            <person name="Murdoch R.W."/>
            <person name="Higgins S."/>
            <person name="Loffler F."/>
        </authorList>
    </citation>
    <scope>NUCLEOTIDE SEQUENCE</scope>
</reference>
<dbReference type="EMBL" id="VSSQ01000087">
    <property type="protein sequence ID" value="MPL75289.1"/>
    <property type="molecule type" value="Genomic_DNA"/>
</dbReference>
<dbReference type="AlphaFoldDB" id="A0A644U8M4"/>
<comment type="caution">
    <text evidence="2">The sequence shown here is derived from an EMBL/GenBank/DDBJ whole genome shotgun (WGS) entry which is preliminary data.</text>
</comment>
<accession>A0A644U8M4</accession>
<gene>
    <name evidence="2" type="ORF">SDC9_21113</name>
</gene>
<feature type="domain" description="SseB protein C-terminal" evidence="1">
    <location>
        <begin position="39"/>
        <end position="116"/>
    </location>
</feature>
<proteinExistence type="predicted"/>
<protein>
    <recommendedName>
        <fullName evidence="1">SseB protein C-terminal domain-containing protein</fullName>
    </recommendedName>
</protein>